<proteinExistence type="predicted"/>
<evidence type="ECO:0000313" key="1">
    <source>
        <dbReference type="EMBL" id="TCP68934.1"/>
    </source>
</evidence>
<dbReference type="EMBL" id="SLXT01000001">
    <property type="protein sequence ID" value="TCP68934.1"/>
    <property type="molecule type" value="Genomic_DNA"/>
</dbReference>
<organism evidence="1 2">
    <name type="scientific">Heliophilum fasciatum</name>
    <dbReference type="NCBI Taxonomy" id="35700"/>
    <lineage>
        <taxon>Bacteria</taxon>
        <taxon>Bacillati</taxon>
        <taxon>Bacillota</taxon>
        <taxon>Clostridia</taxon>
        <taxon>Eubacteriales</taxon>
        <taxon>Heliobacteriaceae</taxon>
        <taxon>Heliophilum</taxon>
    </lineage>
</organism>
<reference evidence="1 2" key="1">
    <citation type="submission" date="2019-03" db="EMBL/GenBank/DDBJ databases">
        <title>Genomic Encyclopedia of Type Strains, Phase IV (KMG-IV): sequencing the most valuable type-strain genomes for metagenomic binning, comparative biology and taxonomic classification.</title>
        <authorList>
            <person name="Goeker M."/>
        </authorList>
    </citation>
    <scope>NUCLEOTIDE SEQUENCE [LARGE SCALE GENOMIC DNA]</scope>
    <source>
        <strain evidence="1 2">DSM 11170</strain>
    </source>
</reference>
<accession>A0A4R2RZH1</accession>
<gene>
    <name evidence="1" type="ORF">EDD73_101100</name>
</gene>
<keyword evidence="2" id="KW-1185">Reference proteome</keyword>
<dbReference type="OrthoDB" id="2077820at2"/>
<dbReference type="AlphaFoldDB" id="A0A4R2RZH1"/>
<dbReference type="Proteomes" id="UP000294813">
    <property type="component" value="Unassembled WGS sequence"/>
</dbReference>
<dbReference type="RefSeq" id="WP_131917713.1">
    <property type="nucleotide sequence ID" value="NZ_JAOQNU010000001.1"/>
</dbReference>
<name>A0A4R2RZH1_9FIRM</name>
<protein>
    <submittedName>
        <fullName evidence="1">Uncharacterized protein</fullName>
    </submittedName>
</protein>
<evidence type="ECO:0000313" key="2">
    <source>
        <dbReference type="Proteomes" id="UP000294813"/>
    </source>
</evidence>
<comment type="caution">
    <text evidence="1">The sequence shown here is derived from an EMBL/GenBank/DDBJ whole genome shotgun (WGS) entry which is preliminary data.</text>
</comment>
<sequence>MKPSKSVALRRRLLSQTPVMKDSFFEAFVRKDERWQRSLLTFRAAWQGKLGQLCVCRGQFTYNPLDPALLSWHEIPYRKWKSEELNEIPLQRNELGGALQAMLQYWALLDREETNMQRIGEELWPDLGRLYQGLAPLPPLGGGTSYRFMQKLRPEAMQPKDVALAYILSQQNLDMELTQALGEPKEAIRVPWWDILAKQLYEEPPSHEKPMAPWYLYAMVRNEIQRRTSSWESIDVDPKLWNPGDLAAQIDGIVQRMVQEALDAAWIIPWKSEHLLITSASTGVSLPNVADYQGKLHLAGKHELLNEVAIPQTTTLELTWLRSAIQATPSILGNLSLPWEKRLIELDLHRHGLLWRIQDRRSWPARPYLLSEQISQFQAPFYYRVFRLGTQRGTVTTKLNNTTALMGVAEAGGFVWQEAQTNWQSEIDAGHDHRCSFYLFNDVLVIVGKDETRIAGWEKKLSLRGMIMQNEQLPLWLYSSFRDWLSNVDVSSFPEWRQQVQTMLSVFDAKRVGLPDGWQQVPPVKAPALSDDVYLSALMHTWKEWFHQEPQEVAAVTRGFLDWIGMSREQFLRHGELIRGLLLDGIILALPQEMRPVCLRHQMDVLDRRLVKRLKKWTEVPFGFYQILSSTAEACRVRDFLTGEEIAADVLLMGPGKLQAQEIIMARLLPLDDGRWWLAGSMGLSTPCLSIVQEYLLHDYEKWSGQQGSAVEAMPKWYAYLQHKGWKLVGEVVRVLDDVECPQREALWYEAPRLTEDFPAQPIANETGQSQ</sequence>